<keyword evidence="4" id="KW-1185">Reference proteome</keyword>
<evidence type="ECO:0000313" key="4">
    <source>
        <dbReference type="Proteomes" id="UP000054097"/>
    </source>
</evidence>
<gene>
    <name evidence="3" type="ORF">M408DRAFT_29556</name>
</gene>
<feature type="compositionally biased region" description="Basic residues" evidence="1">
    <location>
        <begin position="376"/>
        <end position="385"/>
    </location>
</feature>
<dbReference type="HOGENOM" id="CLU_534374_0_0_1"/>
<dbReference type="Proteomes" id="UP000054097">
    <property type="component" value="Unassembled WGS sequence"/>
</dbReference>
<dbReference type="STRING" id="933852.A0A0C3AQ80"/>
<keyword evidence="2" id="KW-0472">Membrane</keyword>
<accession>A0A0C3AQ80</accession>
<keyword evidence="2" id="KW-0812">Transmembrane</keyword>
<evidence type="ECO:0000313" key="3">
    <source>
        <dbReference type="EMBL" id="KIM21421.1"/>
    </source>
</evidence>
<name>A0A0C3AQ80_SERVB</name>
<proteinExistence type="predicted"/>
<dbReference type="EMBL" id="KN824383">
    <property type="protein sequence ID" value="KIM21421.1"/>
    <property type="molecule type" value="Genomic_DNA"/>
</dbReference>
<dbReference type="Gene3D" id="2.60.120.260">
    <property type="entry name" value="Galactose-binding domain-like"/>
    <property type="match status" value="1"/>
</dbReference>
<evidence type="ECO:0000256" key="2">
    <source>
        <dbReference type="SAM" id="Phobius"/>
    </source>
</evidence>
<feature type="region of interest" description="Disordered" evidence="1">
    <location>
        <begin position="376"/>
        <end position="435"/>
    </location>
</feature>
<dbReference type="OrthoDB" id="3265734at2759"/>
<protein>
    <submittedName>
        <fullName evidence="3">Uncharacterized protein</fullName>
    </submittedName>
</protein>
<reference evidence="3 4" key="1">
    <citation type="submission" date="2014-04" db="EMBL/GenBank/DDBJ databases">
        <authorList>
            <consortium name="DOE Joint Genome Institute"/>
            <person name="Kuo A."/>
            <person name="Zuccaro A."/>
            <person name="Kohler A."/>
            <person name="Nagy L.G."/>
            <person name="Floudas D."/>
            <person name="Copeland A."/>
            <person name="Barry K.W."/>
            <person name="Cichocki N."/>
            <person name="Veneault-Fourrey C."/>
            <person name="LaButti K."/>
            <person name="Lindquist E.A."/>
            <person name="Lipzen A."/>
            <person name="Lundell T."/>
            <person name="Morin E."/>
            <person name="Murat C."/>
            <person name="Sun H."/>
            <person name="Tunlid A."/>
            <person name="Henrissat B."/>
            <person name="Grigoriev I.V."/>
            <person name="Hibbett D.S."/>
            <person name="Martin F."/>
            <person name="Nordberg H.P."/>
            <person name="Cantor M.N."/>
            <person name="Hua S.X."/>
        </authorList>
    </citation>
    <scope>NUCLEOTIDE SEQUENCE [LARGE SCALE GENOMIC DNA]</scope>
    <source>
        <strain evidence="3 4">MAFF 305830</strain>
    </source>
</reference>
<evidence type="ECO:0000256" key="1">
    <source>
        <dbReference type="SAM" id="MobiDB-lite"/>
    </source>
</evidence>
<keyword evidence="2" id="KW-1133">Transmembrane helix</keyword>
<sequence>MMPVYAIIDDTDPGLVYTGDWRVLTDPINPRAPDYNGTIHVTNDPSATVSYQFYGSMLSAFGTIDTPASNGYPNASFSISSSNGGSSPDLHLNETGYMPHLEEPNVATTHLKLFTSDRLELGTYTMSIKTDGVSAGGAPFYLDFLTVLVPDDVASQVGWAIVDDSDMSRWSYVADQWTITHKGTTYLVSAHQTHEEGSFASLVFQGTHVEVYGSLIGVYTDTLSLGSFSVDGGDPHAVYVSSLPGFNAINNGRAAMRHQRIFALDGLYPETHNLTVSVPSTPNGYPPWFLDYAIYGYASPDFTQTPSTGPSSSPGAGPPVLVGAVVGGVVGGVILLAAAFFGCLIWRRRREAHGDMDLGVEIYTDGPPITRALSRRMRSMHKRRERQGPPETVVGSGLDESSVGESSERVAGPRTEKRDGASKGEAVVHAVRDENGQIREVDGGVRLTVSSRVPIEEVLPPSYARYR</sequence>
<feature type="transmembrane region" description="Helical" evidence="2">
    <location>
        <begin position="320"/>
        <end position="346"/>
    </location>
</feature>
<organism evidence="3 4">
    <name type="scientific">Serendipita vermifera MAFF 305830</name>
    <dbReference type="NCBI Taxonomy" id="933852"/>
    <lineage>
        <taxon>Eukaryota</taxon>
        <taxon>Fungi</taxon>
        <taxon>Dikarya</taxon>
        <taxon>Basidiomycota</taxon>
        <taxon>Agaricomycotina</taxon>
        <taxon>Agaricomycetes</taxon>
        <taxon>Sebacinales</taxon>
        <taxon>Serendipitaceae</taxon>
        <taxon>Serendipita</taxon>
    </lineage>
</organism>
<dbReference type="AlphaFoldDB" id="A0A0C3AQ80"/>
<reference evidence="4" key="2">
    <citation type="submission" date="2015-01" db="EMBL/GenBank/DDBJ databases">
        <title>Evolutionary Origins and Diversification of the Mycorrhizal Mutualists.</title>
        <authorList>
            <consortium name="DOE Joint Genome Institute"/>
            <consortium name="Mycorrhizal Genomics Consortium"/>
            <person name="Kohler A."/>
            <person name="Kuo A."/>
            <person name="Nagy L.G."/>
            <person name="Floudas D."/>
            <person name="Copeland A."/>
            <person name="Barry K.W."/>
            <person name="Cichocki N."/>
            <person name="Veneault-Fourrey C."/>
            <person name="LaButti K."/>
            <person name="Lindquist E.A."/>
            <person name="Lipzen A."/>
            <person name="Lundell T."/>
            <person name="Morin E."/>
            <person name="Murat C."/>
            <person name="Riley R."/>
            <person name="Ohm R."/>
            <person name="Sun H."/>
            <person name="Tunlid A."/>
            <person name="Henrissat B."/>
            <person name="Grigoriev I.V."/>
            <person name="Hibbett D.S."/>
            <person name="Martin F."/>
        </authorList>
    </citation>
    <scope>NUCLEOTIDE SEQUENCE [LARGE SCALE GENOMIC DNA]</scope>
    <source>
        <strain evidence="4">MAFF 305830</strain>
    </source>
</reference>